<keyword evidence="2" id="KW-1185">Reference proteome</keyword>
<reference evidence="1" key="1">
    <citation type="journal article" date="2017" name="Nature">
        <title>The sunflower genome provides insights into oil metabolism, flowering and Asterid evolution.</title>
        <authorList>
            <person name="Badouin H."/>
            <person name="Gouzy J."/>
            <person name="Grassa C.J."/>
            <person name="Murat F."/>
            <person name="Staton S.E."/>
            <person name="Cottret L."/>
            <person name="Lelandais-Briere C."/>
            <person name="Owens G.L."/>
            <person name="Carrere S."/>
            <person name="Mayjonade B."/>
            <person name="Legrand L."/>
            <person name="Gill N."/>
            <person name="Kane N.C."/>
            <person name="Bowers J.E."/>
            <person name="Hubner S."/>
            <person name="Bellec A."/>
            <person name="Berard A."/>
            <person name="Berges H."/>
            <person name="Blanchet N."/>
            <person name="Boniface M.C."/>
            <person name="Brunel D."/>
            <person name="Catrice O."/>
            <person name="Chaidir N."/>
            <person name="Claudel C."/>
            <person name="Donnadieu C."/>
            <person name="Faraut T."/>
            <person name="Fievet G."/>
            <person name="Helmstetter N."/>
            <person name="King M."/>
            <person name="Knapp S.J."/>
            <person name="Lai Z."/>
            <person name="Le Paslier M.C."/>
            <person name="Lippi Y."/>
            <person name="Lorenzon L."/>
            <person name="Mandel J.R."/>
            <person name="Marage G."/>
            <person name="Marchand G."/>
            <person name="Marquand E."/>
            <person name="Bret-Mestries E."/>
            <person name="Morien E."/>
            <person name="Nambeesan S."/>
            <person name="Nguyen T."/>
            <person name="Pegot-Espagnet P."/>
            <person name="Pouilly N."/>
            <person name="Raftis F."/>
            <person name="Sallet E."/>
            <person name="Schiex T."/>
            <person name="Thomas J."/>
            <person name="Vandecasteele C."/>
            <person name="Vares D."/>
            <person name="Vear F."/>
            <person name="Vautrin S."/>
            <person name="Crespi M."/>
            <person name="Mangin B."/>
            <person name="Burke J.M."/>
            <person name="Salse J."/>
            <person name="Munos S."/>
            <person name="Vincourt P."/>
            <person name="Rieseberg L.H."/>
            <person name="Langlade N.B."/>
        </authorList>
    </citation>
    <scope>NUCLEOTIDE SEQUENCE</scope>
    <source>
        <tissue evidence="1">Leaves</tissue>
    </source>
</reference>
<dbReference type="EMBL" id="MNCJ02000316">
    <property type="protein sequence ID" value="KAF5822546.1"/>
    <property type="molecule type" value="Genomic_DNA"/>
</dbReference>
<evidence type="ECO:0000313" key="2">
    <source>
        <dbReference type="Proteomes" id="UP000215914"/>
    </source>
</evidence>
<name>A0A9K3P3F2_HELAN</name>
<comment type="caution">
    <text evidence="1">The sequence shown here is derived from an EMBL/GenBank/DDBJ whole genome shotgun (WGS) entry which is preliminary data.</text>
</comment>
<reference evidence="1" key="2">
    <citation type="submission" date="2020-06" db="EMBL/GenBank/DDBJ databases">
        <title>Helianthus annuus Genome sequencing and assembly Release 2.</title>
        <authorList>
            <person name="Gouzy J."/>
            <person name="Langlade N."/>
            <person name="Munos S."/>
        </authorList>
    </citation>
    <scope>NUCLEOTIDE SEQUENCE</scope>
    <source>
        <tissue evidence="1">Leaves</tissue>
    </source>
</reference>
<proteinExistence type="predicted"/>
<gene>
    <name evidence="1" type="ORF">HanXRQr2_Chr01g0027861</name>
</gene>
<protein>
    <submittedName>
        <fullName evidence="1">Uncharacterized protein</fullName>
    </submittedName>
</protein>
<dbReference type="AlphaFoldDB" id="A0A9K3P3F2"/>
<accession>A0A9K3P3F2</accession>
<organism evidence="1 2">
    <name type="scientific">Helianthus annuus</name>
    <name type="common">Common sunflower</name>
    <dbReference type="NCBI Taxonomy" id="4232"/>
    <lineage>
        <taxon>Eukaryota</taxon>
        <taxon>Viridiplantae</taxon>
        <taxon>Streptophyta</taxon>
        <taxon>Embryophyta</taxon>
        <taxon>Tracheophyta</taxon>
        <taxon>Spermatophyta</taxon>
        <taxon>Magnoliopsida</taxon>
        <taxon>eudicotyledons</taxon>
        <taxon>Gunneridae</taxon>
        <taxon>Pentapetalae</taxon>
        <taxon>asterids</taxon>
        <taxon>campanulids</taxon>
        <taxon>Asterales</taxon>
        <taxon>Asteraceae</taxon>
        <taxon>Asteroideae</taxon>
        <taxon>Heliantheae alliance</taxon>
        <taxon>Heliantheae</taxon>
        <taxon>Helianthus</taxon>
    </lineage>
</organism>
<sequence length="96" mass="11225">MKQRERWVFCGYCVCCVCETGFCRSKKKKKKKKQTLFSLQTADLWSTSSPADACRCGPQTADLLHLKKQTPPKCRPFINFFDYYFDLKVNRTVVDL</sequence>
<dbReference type="Proteomes" id="UP000215914">
    <property type="component" value="Unassembled WGS sequence"/>
</dbReference>
<evidence type="ECO:0000313" key="1">
    <source>
        <dbReference type="EMBL" id="KAF5822546.1"/>
    </source>
</evidence>
<dbReference type="Gramene" id="mRNA:HanXRQr2_Chr01g0027861">
    <property type="protein sequence ID" value="CDS:HanXRQr2_Chr01g0027861.1"/>
    <property type="gene ID" value="HanXRQr2_Chr01g0027861"/>
</dbReference>